<dbReference type="AlphaFoldDB" id="A0A090M386"/>
<dbReference type="InterPro" id="IPR038961">
    <property type="entry name" value="PRDA1"/>
</dbReference>
<dbReference type="PANTHER" id="PTHR37262">
    <property type="entry name" value="PROTEIN PEP-RELATED DEVELOPMENT ARRESTED 1, CHLOROPLASTIC"/>
    <property type="match status" value="1"/>
</dbReference>
<reference evidence="1 2" key="2">
    <citation type="journal article" date="2014" name="BMC Genomics">
        <title>An improved genome of the model marine alga Ostreococcus tauri unfolds by assessing Illumina de novo assemblies.</title>
        <authorList>
            <person name="Blanc-Mathieu R."/>
            <person name="Verhelst B."/>
            <person name="Derelle E."/>
            <person name="Rombauts S."/>
            <person name="Bouget F.Y."/>
            <person name="Carre I."/>
            <person name="Chateau A."/>
            <person name="Eyre-Walker A."/>
            <person name="Grimsley N."/>
            <person name="Moreau H."/>
            <person name="Piegu B."/>
            <person name="Rivals E."/>
            <person name="Schackwitz W."/>
            <person name="Van de Peer Y."/>
            <person name="Piganeau G."/>
        </authorList>
    </citation>
    <scope>NUCLEOTIDE SEQUENCE [LARGE SCALE GENOMIC DNA]</scope>
    <source>
        <strain evidence="2">OTTH 0595 / CCAP 157/2 / RCC745</strain>
    </source>
</reference>
<dbReference type="KEGG" id="ota:OT_ostta07g02130"/>
<dbReference type="PANTHER" id="PTHR37262:SF1">
    <property type="entry name" value="PROTEIN PEP-RELATED DEVELOPMENT ARRESTED 1, CHLOROPLASTIC"/>
    <property type="match status" value="1"/>
</dbReference>
<gene>
    <name evidence="1" type="ORF">OT_ostta07g02130</name>
</gene>
<name>A0A090M386_OSTTA</name>
<dbReference type="OrthoDB" id="2015968at2759"/>
<reference evidence="2" key="1">
    <citation type="journal article" date="2006" name="Proc. Natl. Acad. Sci. U.S.A.">
        <title>Genome analysis of the smallest free-living eukaryote Ostreococcus tauri unveils many unique features.</title>
        <authorList>
            <person name="Derelle E."/>
            <person name="Ferraz C."/>
            <person name="Rombauts S."/>
            <person name="Rouze P."/>
            <person name="Worden A.Z."/>
            <person name="Robbens S."/>
            <person name="Partensky F."/>
            <person name="Degroeve S."/>
            <person name="Echeynie S."/>
            <person name="Cooke R."/>
            <person name="Saeys Y."/>
            <person name="Wuyts J."/>
            <person name="Jabbari K."/>
            <person name="Bowler C."/>
            <person name="Panaud O."/>
            <person name="Piegu B."/>
            <person name="Ball S.G."/>
            <person name="Ral J.-P."/>
            <person name="Bouget F.-Y."/>
            <person name="Piganeau G."/>
            <person name="De Baets B."/>
            <person name="Picard A."/>
            <person name="Delseny M."/>
            <person name="Demaille J."/>
            <person name="Van de Peer Y."/>
            <person name="Moreau H."/>
        </authorList>
    </citation>
    <scope>NUCLEOTIDE SEQUENCE [LARGE SCALE GENOMIC DNA]</scope>
    <source>
        <strain evidence="2">OTTH 0595 / CCAP 157/2 / RCC745</strain>
    </source>
</reference>
<dbReference type="FunCoup" id="A0A090M386">
    <property type="interactions" value="220"/>
</dbReference>
<proteinExistence type="predicted"/>
<dbReference type="RefSeq" id="XP_003080287.2">
    <property type="nucleotide sequence ID" value="XM_003080239.2"/>
</dbReference>
<evidence type="ECO:0000313" key="2">
    <source>
        <dbReference type="Proteomes" id="UP000009170"/>
    </source>
</evidence>
<dbReference type="InParanoid" id="A0A090M386"/>
<dbReference type="EMBL" id="CAID01000007">
    <property type="protein sequence ID" value="CEF98695.1"/>
    <property type="molecule type" value="Genomic_DNA"/>
</dbReference>
<dbReference type="GO" id="GO:0006355">
    <property type="term" value="P:regulation of DNA-templated transcription"/>
    <property type="evidence" value="ECO:0007669"/>
    <property type="project" value="InterPro"/>
</dbReference>
<sequence length="375" mass="40558">MATTTPWMVRSIARARVARKRRAGATAVVRATTSSESSDDDTAKRVDAASALLDAIIRETVEGIFVEEAATEVFNEASASEAREAAEVDKRAVLRGVVRSHLEELDGSFLAALGAYVQASESSGDMQLVSLLNAIKEEALATVTDALTDEMQVVQLVARLKSNEERFEVIRTAHQGGGRVLGDIDVPGVSVENIERAAAQLVDELELQVPVPNWDLLYQVIVVRETARQLSKLADETGVYSEIVVSGSFAPSELPKTESALIKELVVVNTVAQRRARLAQMLDETRKEHDQEFKSAADGKIKLKATSRGFTPRSKQSAGGFDATDLRPGRFIDSVINLRASLLKEGAESAPVVARLGQIYFEACDVAMEYANVGV</sequence>
<comment type="caution">
    <text evidence="1">The sequence shown here is derived from an EMBL/GenBank/DDBJ whole genome shotgun (WGS) entry which is preliminary data.</text>
</comment>
<dbReference type="Proteomes" id="UP000009170">
    <property type="component" value="Unassembled WGS sequence"/>
</dbReference>
<accession>A0A090M386</accession>
<evidence type="ECO:0000313" key="1">
    <source>
        <dbReference type="EMBL" id="CEF98695.1"/>
    </source>
</evidence>
<organism evidence="1 2">
    <name type="scientific">Ostreococcus tauri</name>
    <name type="common">Marine green alga</name>
    <dbReference type="NCBI Taxonomy" id="70448"/>
    <lineage>
        <taxon>Eukaryota</taxon>
        <taxon>Viridiplantae</taxon>
        <taxon>Chlorophyta</taxon>
        <taxon>Mamiellophyceae</taxon>
        <taxon>Mamiellales</taxon>
        <taxon>Bathycoccaceae</taxon>
        <taxon>Ostreococcus</taxon>
    </lineage>
</organism>
<protein>
    <submittedName>
        <fullName evidence="1">Unnamed product</fullName>
    </submittedName>
</protein>
<keyword evidence="2" id="KW-1185">Reference proteome</keyword>
<dbReference type="GeneID" id="9836645"/>
<dbReference type="GO" id="GO:0042644">
    <property type="term" value="C:chloroplast nucleoid"/>
    <property type="evidence" value="ECO:0007669"/>
    <property type="project" value="InterPro"/>
</dbReference>